<dbReference type="GO" id="GO:0003700">
    <property type="term" value="F:DNA-binding transcription factor activity"/>
    <property type="evidence" value="ECO:0007669"/>
    <property type="project" value="TreeGrafter"/>
</dbReference>
<keyword evidence="2 4" id="KW-0238">DNA-binding</keyword>
<organism evidence="6 7">
    <name type="scientific">Paramagnetospirillum magneticum (strain ATCC 700264 / AMB-1)</name>
    <name type="common">Magnetospirillum magneticum</name>
    <dbReference type="NCBI Taxonomy" id="342108"/>
    <lineage>
        <taxon>Bacteria</taxon>
        <taxon>Pseudomonadati</taxon>
        <taxon>Pseudomonadota</taxon>
        <taxon>Alphaproteobacteria</taxon>
        <taxon>Rhodospirillales</taxon>
        <taxon>Magnetospirillaceae</taxon>
        <taxon>Paramagnetospirillum</taxon>
    </lineage>
</organism>
<evidence type="ECO:0000256" key="2">
    <source>
        <dbReference type="ARBA" id="ARBA00023125"/>
    </source>
</evidence>
<dbReference type="OrthoDB" id="9803547at2"/>
<keyword evidence="1" id="KW-0805">Transcription regulation</keyword>
<dbReference type="RefSeq" id="WP_011385348.1">
    <property type="nucleotide sequence ID" value="NC_007626.1"/>
</dbReference>
<keyword evidence="3" id="KW-0804">Transcription</keyword>
<dbReference type="InterPro" id="IPR009057">
    <property type="entry name" value="Homeodomain-like_sf"/>
</dbReference>
<dbReference type="STRING" id="342108.amb2971"/>
<dbReference type="PANTHER" id="PTHR30055:SF234">
    <property type="entry name" value="HTH-TYPE TRANSCRIPTIONAL REGULATOR BETI"/>
    <property type="match status" value="1"/>
</dbReference>
<evidence type="ECO:0000256" key="1">
    <source>
        <dbReference type="ARBA" id="ARBA00023015"/>
    </source>
</evidence>
<name>Q2W300_PARM1</name>
<dbReference type="InterPro" id="IPR036271">
    <property type="entry name" value="Tet_transcr_reg_TetR-rel_C_sf"/>
</dbReference>
<dbReference type="Pfam" id="PF00440">
    <property type="entry name" value="TetR_N"/>
    <property type="match status" value="1"/>
</dbReference>
<gene>
    <name evidence="6" type="ordered locus">amb2971</name>
</gene>
<reference evidence="6 7" key="1">
    <citation type="journal article" date="2005" name="DNA Res.">
        <title>Complete genome sequence of the facultative anaerobic magnetotactic bacterium Magnetospirillum sp. strain AMB-1.</title>
        <authorList>
            <person name="Matsunaga T."/>
            <person name="Okamura Y."/>
            <person name="Fukuda Y."/>
            <person name="Wahyudi A.T."/>
            <person name="Murase Y."/>
            <person name="Takeyama H."/>
        </authorList>
    </citation>
    <scope>NUCLEOTIDE SEQUENCE [LARGE SCALE GENOMIC DNA]</scope>
    <source>
        <strain evidence="7">ATCC 700264 / AMB-1</strain>
    </source>
</reference>
<dbReference type="PRINTS" id="PR00455">
    <property type="entry name" value="HTHTETR"/>
</dbReference>
<feature type="domain" description="HTH tetR-type" evidence="5">
    <location>
        <begin position="5"/>
        <end position="65"/>
    </location>
</feature>
<dbReference type="PROSITE" id="PS50977">
    <property type="entry name" value="HTH_TETR_2"/>
    <property type="match status" value="1"/>
</dbReference>
<dbReference type="SUPFAM" id="SSF48498">
    <property type="entry name" value="Tetracyclin repressor-like, C-terminal domain"/>
    <property type="match status" value="1"/>
</dbReference>
<dbReference type="Gene3D" id="1.10.357.10">
    <property type="entry name" value="Tetracycline Repressor, domain 2"/>
    <property type="match status" value="1"/>
</dbReference>
<dbReference type="SUPFAM" id="SSF46689">
    <property type="entry name" value="Homeodomain-like"/>
    <property type="match status" value="1"/>
</dbReference>
<accession>Q2W300</accession>
<dbReference type="PANTHER" id="PTHR30055">
    <property type="entry name" value="HTH-TYPE TRANSCRIPTIONAL REGULATOR RUTR"/>
    <property type="match status" value="1"/>
</dbReference>
<dbReference type="Proteomes" id="UP000007058">
    <property type="component" value="Chromosome"/>
</dbReference>
<evidence type="ECO:0000313" key="6">
    <source>
        <dbReference type="EMBL" id="BAE51775.1"/>
    </source>
</evidence>
<protein>
    <submittedName>
        <fullName evidence="6">Transcriptional regulator</fullName>
    </submittedName>
</protein>
<feature type="DNA-binding region" description="H-T-H motif" evidence="4">
    <location>
        <begin position="28"/>
        <end position="47"/>
    </location>
</feature>
<sequence>MRDGAGTKQKIHETALRLFVDKGVPQTTVRDLAKAAGIAEGTLYRHYASMNDLIWELFSSNYTAFAHRLTAAQSDREGFAARLEAIIAEFCRFFDAEPVLFRFLMLVQHQTLPRVANDDDNPVEIVHRLLAQAEQAGEIPSRPPGLAASLVLGLVLQPAFALVYGRLDAPFSQYAPAITAAALAALGSADHA</sequence>
<proteinExistence type="predicted"/>
<dbReference type="InterPro" id="IPR001647">
    <property type="entry name" value="HTH_TetR"/>
</dbReference>
<dbReference type="KEGG" id="mag:amb2971"/>
<dbReference type="AlphaFoldDB" id="Q2W300"/>
<keyword evidence="7" id="KW-1185">Reference proteome</keyword>
<evidence type="ECO:0000313" key="7">
    <source>
        <dbReference type="Proteomes" id="UP000007058"/>
    </source>
</evidence>
<dbReference type="GO" id="GO:0000976">
    <property type="term" value="F:transcription cis-regulatory region binding"/>
    <property type="evidence" value="ECO:0007669"/>
    <property type="project" value="TreeGrafter"/>
</dbReference>
<dbReference type="InterPro" id="IPR050109">
    <property type="entry name" value="HTH-type_TetR-like_transc_reg"/>
</dbReference>
<dbReference type="EMBL" id="AP007255">
    <property type="protein sequence ID" value="BAE51775.1"/>
    <property type="molecule type" value="Genomic_DNA"/>
</dbReference>
<evidence type="ECO:0000259" key="5">
    <source>
        <dbReference type="PROSITE" id="PS50977"/>
    </source>
</evidence>
<evidence type="ECO:0000256" key="3">
    <source>
        <dbReference type="ARBA" id="ARBA00023163"/>
    </source>
</evidence>
<dbReference type="HOGENOM" id="CLU_069356_12_9_5"/>
<evidence type="ECO:0000256" key="4">
    <source>
        <dbReference type="PROSITE-ProRule" id="PRU00335"/>
    </source>
</evidence>